<dbReference type="Gene3D" id="1.40.20.10">
    <property type="entry name" value="CHAD domain"/>
    <property type="match status" value="1"/>
</dbReference>
<gene>
    <name evidence="2" type="ORF">HNQ75_002677</name>
</gene>
<proteinExistence type="predicted"/>
<evidence type="ECO:0000313" key="2">
    <source>
        <dbReference type="EMBL" id="MBB6180695.1"/>
    </source>
</evidence>
<dbReference type="RefSeq" id="WP_077549741.1">
    <property type="nucleotide sequence ID" value="NZ_JACHEJ010000006.1"/>
</dbReference>
<evidence type="ECO:0000313" key="3">
    <source>
        <dbReference type="Proteomes" id="UP000535501"/>
    </source>
</evidence>
<dbReference type="PANTHER" id="PTHR39339">
    <property type="entry name" value="SLR1444 PROTEIN"/>
    <property type="match status" value="1"/>
</dbReference>
<dbReference type="AlphaFoldDB" id="A0A7X0DDG9"/>
<dbReference type="Pfam" id="PF05235">
    <property type="entry name" value="CHAD"/>
    <property type="match status" value="1"/>
</dbReference>
<sequence>MAFRIRPDRPFTAEFRKVARAQLEKAIHFLENQPDGPHEAIHGARKKFKRVRALYRLIQPDAKEFRQRENARIRDMAKTLSAVRDATALVETVDYLASQATSPDEISALAFASKALIERRDQIASEELDLADKIASAIGTCREAIDALDELELDDGPRKTSRRLAKAWRKQLSRAAADLVACEEGADAEVFHDLRKVGQTYWMHLALLSDLWPSAMQAKQREAKALVDVLGHEHDLSVLTQVVNENPDLFGDSDTLARLIGAIIARQQDLRQRAIEQARLVFADDADTEATRIALLWQEAASRR</sequence>
<accession>A0A7X0DDG9</accession>
<reference evidence="2 3" key="1">
    <citation type="submission" date="2020-08" db="EMBL/GenBank/DDBJ databases">
        <title>Genomic Encyclopedia of Type Strains, Phase IV (KMG-IV): sequencing the most valuable type-strain genomes for metagenomic binning, comparative biology and taxonomic classification.</title>
        <authorList>
            <person name="Goeker M."/>
        </authorList>
    </citation>
    <scope>NUCLEOTIDE SEQUENCE [LARGE SCALE GENOMIC DNA]</scope>
    <source>
        <strain evidence="2 3">DSM 102134</strain>
    </source>
</reference>
<evidence type="ECO:0000259" key="1">
    <source>
        <dbReference type="PROSITE" id="PS51708"/>
    </source>
</evidence>
<dbReference type="InterPro" id="IPR038186">
    <property type="entry name" value="CHAD_dom_sf"/>
</dbReference>
<organism evidence="2 3">
    <name type="scientific">Pseudorhizobium flavum</name>
    <dbReference type="NCBI Taxonomy" id="1335061"/>
    <lineage>
        <taxon>Bacteria</taxon>
        <taxon>Pseudomonadati</taxon>
        <taxon>Pseudomonadota</taxon>
        <taxon>Alphaproteobacteria</taxon>
        <taxon>Hyphomicrobiales</taxon>
        <taxon>Rhizobiaceae</taxon>
        <taxon>Rhizobium/Agrobacterium group</taxon>
        <taxon>Pseudorhizobium</taxon>
    </lineage>
</organism>
<dbReference type="EMBL" id="JACHEJ010000006">
    <property type="protein sequence ID" value="MBB6180695.1"/>
    <property type="molecule type" value="Genomic_DNA"/>
</dbReference>
<comment type="caution">
    <text evidence="2">The sequence shown here is derived from an EMBL/GenBank/DDBJ whole genome shotgun (WGS) entry which is preliminary data.</text>
</comment>
<dbReference type="SMART" id="SM00880">
    <property type="entry name" value="CHAD"/>
    <property type="match status" value="1"/>
</dbReference>
<dbReference type="InterPro" id="IPR007899">
    <property type="entry name" value="CHAD_dom"/>
</dbReference>
<dbReference type="PANTHER" id="PTHR39339:SF1">
    <property type="entry name" value="CHAD DOMAIN-CONTAINING PROTEIN"/>
    <property type="match status" value="1"/>
</dbReference>
<keyword evidence="3" id="KW-1185">Reference proteome</keyword>
<feature type="domain" description="CHAD" evidence="1">
    <location>
        <begin position="8"/>
        <end position="292"/>
    </location>
</feature>
<name>A0A7X0DDG9_9HYPH</name>
<dbReference type="Proteomes" id="UP000535501">
    <property type="component" value="Unassembled WGS sequence"/>
</dbReference>
<dbReference type="PROSITE" id="PS51708">
    <property type="entry name" value="CHAD"/>
    <property type="match status" value="1"/>
</dbReference>
<protein>
    <submittedName>
        <fullName evidence="2">CHAD domain-containing protein</fullName>
    </submittedName>
</protein>